<sequence length="94" mass="10819">MSVRRKTASPIFQQPLTKREIIIGEVDRKVITREEGREKLELLDSPLPKFIVCHKCKTSGGTLIKVKEGKDKDKYECQDTGKCRIMSSRKKVKK</sequence>
<dbReference type="AlphaFoldDB" id="A0A6M3LL93"/>
<accession>A0A6M3LL93</accession>
<dbReference type="EMBL" id="MT142233">
    <property type="protein sequence ID" value="QJA76599.1"/>
    <property type="molecule type" value="Genomic_DNA"/>
</dbReference>
<protein>
    <submittedName>
        <fullName evidence="2">Uncharacterized protein</fullName>
    </submittedName>
</protein>
<evidence type="ECO:0000313" key="1">
    <source>
        <dbReference type="EMBL" id="QJA76599.1"/>
    </source>
</evidence>
<gene>
    <name evidence="1" type="ORF">MM415A01477_0018</name>
    <name evidence="2" type="ORF">MM415B03646_0008</name>
</gene>
<name>A0A6M3LL93_9ZZZZ</name>
<proteinExistence type="predicted"/>
<evidence type="ECO:0000313" key="2">
    <source>
        <dbReference type="EMBL" id="QJA95129.1"/>
    </source>
</evidence>
<dbReference type="EMBL" id="MT143288">
    <property type="protein sequence ID" value="QJA95129.1"/>
    <property type="molecule type" value="Genomic_DNA"/>
</dbReference>
<reference evidence="2" key="1">
    <citation type="submission" date="2020-03" db="EMBL/GenBank/DDBJ databases">
        <title>The deep terrestrial virosphere.</title>
        <authorList>
            <person name="Holmfeldt K."/>
            <person name="Nilsson E."/>
            <person name="Simone D."/>
            <person name="Lopez-Fernandez M."/>
            <person name="Wu X."/>
            <person name="de Brujin I."/>
            <person name="Lundin D."/>
            <person name="Andersson A."/>
            <person name="Bertilsson S."/>
            <person name="Dopson M."/>
        </authorList>
    </citation>
    <scope>NUCLEOTIDE SEQUENCE</scope>
    <source>
        <strain evidence="1">MM415A01477</strain>
        <strain evidence="2">MM415B03646</strain>
    </source>
</reference>
<organism evidence="2">
    <name type="scientific">viral metagenome</name>
    <dbReference type="NCBI Taxonomy" id="1070528"/>
    <lineage>
        <taxon>unclassified sequences</taxon>
        <taxon>metagenomes</taxon>
        <taxon>organismal metagenomes</taxon>
    </lineage>
</organism>